<dbReference type="KEGG" id="mgg:MPLG2_0836"/>
<dbReference type="EMBL" id="LT985188">
    <property type="protein sequence ID" value="SPD85872.1"/>
    <property type="molecule type" value="Genomic_DNA"/>
</dbReference>
<dbReference type="InterPro" id="IPR027417">
    <property type="entry name" value="P-loop_NTPase"/>
</dbReference>
<keyword evidence="2" id="KW-0067">ATP-binding</keyword>
<evidence type="ECO:0000256" key="1">
    <source>
        <dbReference type="SAM" id="MobiDB-lite"/>
    </source>
</evidence>
<dbReference type="AlphaFoldDB" id="A0A2N9JCL0"/>
<gene>
    <name evidence="2" type="ORF">MPLG2_0836</name>
</gene>
<feature type="compositionally biased region" description="Basic and acidic residues" evidence="1">
    <location>
        <begin position="34"/>
        <end position="55"/>
    </location>
</feature>
<proteinExistence type="predicted"/>
<evidence type="ECO:0000313" key="3">
    <source>
        <dbReference type="Proteomes" id="UP000238164"/>
    </source>
</evidence>
<evidence type="ECO:0000313" key="2">
    <source>
        <dbReference type="EMBL" id="SPD85872.1"/>
    </source>
</evidence>
<dbReference type="RefSeq" id="WP_105185003.1">
    <property type="nucleotide sequence ID" value="NZ_BAAAGO010000041.1"/>
</dbReference>
<name>A0A2N9JCL0_9ACTN</name>
<accession>A0A2N9JCL0</accession>
<keyword evidence="2" id="KW-0547">Nucleotide-binding</keyword>
<sequence>MTRSPRTARREGRGVDRLLADFGHQVPSVAVAEPEPKPERLFHPVPRRGERRPDRGWSPAPAPLLQYRMSADQAGVLWPLVTNPSLPARGAQMGIDYFSGASFHADPNGWVLDEAIPVSNPNMITFGKPGMGKSGTVKAFLLRMFGFGYRALILGDVKDEYVPLCHAVGVTPIAIGQGLPARINPLEFGPLAAGWEQLDAKEAKKRAAVVFARWLTLIRGLVGSQKVGQSPVPFGPTEEVAVDAALRSLTGYDDGNTRLAETTIPRLWQLLNNPPDDLVETCRYASRRHFLDETRLLRDALGQLTSGTLQGLFDDHTNIGIDWNAPIQSLSLSRLSVLGDEAVGMALMCLNSWGRAMRDVAAPADMRIVVRDESWKQMRLGVEAVKSFDADLRLSRTAGDIPFSLCHKPSDLLSVGDAHSQAVAIAKDLLHLHDIKIVHGLDVKLAEELRSLLGLPDVAVNLVTDWCRQAPGRALWIVGEAMFKVRTILHPAERALTWTNTSLEKAA</sequence>
<dbReference type="GO" id="GO:0005524">
    <property type="term" value="F:ATP binding"/>
    <property type="evidence" value="ECO:0007669"/>
    <property type="project" value="UniProtKB-KW"/>
</dbReference>
<reference evidence="2 3" key="1">
    <citation type="submission" date="2018-02" db="EMBL/GenBank/DDBJ databases">
        <authorList>
            <person name="Cohen D.B."/>
            <person name="Kent A.D."/>
        </authorList>
    </citation>
    <scope>NUCLEOTIDE SEQUENCE [LARGE SCALE GENOMIC DNA]</scope>
    <source>
        <strain evidence="2">1</strain>
    </source>
</reference>
<dbReference type="Proteomes" id="UP000238164">
    <property type="component" value="Chromosome 1"/>
</dbReference>
<protein>
    <submittedName>
        <fullName evidence="2">Putative ATP-binding protein</fullName>
    </submittedName>
</protein>
<organism evidence="2 3">
    <name type="scientific">Micropruina glycogenica</name>
    <dbReference type="NCBI Taxonomy" id="75385"/>
    <lineage>
        <taxon>Bacteria</taxon>
        <taxon>Bacillati</taxon>
        <taxon>Actinomycetota</taxon>
        <taxon>Actinomycetes</taxon>
        <taxon>Propionibacteriales</taxon>
        <taxon>Nocardioidaceae</taxon>
        <taxon>Micropruina</taxon>
    </lineage>
</organism>
<dbReference type="OrthoDB" id="9804380at2"/>
<keyword evidence="3" id="KW-1185">Reference proteome</keyword>
<feature type="region of interest" description="Disordered" evidence="1">
    <location>
        <begin position="32"/>
        <end position="59"/>
    </location>
</feature>
<dbReference type="SUPFAM" id="SSF52540">
    <property type="entry name" value="P-loop containing nucleoside triphosphate hydrolases"/>
    <property type="match status" value="1"/>
</dbReference>
<dbReference type="Gene3D" id="3.40.50.300">
    <property type="entry name" value="P-loop containing nucleotide triphosphate hydrolases"/>
    <property type="match status" value="2"/>
</dbReference>